<reference evidence="2" key="1">
    <citation type="journal article" date="2021" name="J Fungi (Basel)">
        <title>Virulence traits and population genomics of the black yeast Aureobasidium melanogenum.</title>
        <authorList>
            <person name="Cernosa A."/>
            <person name="Sun X."/>
            <person name="Gostincar C."/>
            <person name="Fang C."/>
            <person name="Gunde-Cimerman N."/>
            <person name="Song Z."/>
        </authorList>
    </citation>
    <scope>NUCLEOTIDE SEQUENCE</scope>
    <source>
        <strain evidence="2">EXF-9911</strain>
    </source>
</reference>
<reference evidence="2" key="2">
    <citation type="submission" date="2021-08" db="EMBL/GenBank/DDBJ databases">
        <authorList>
            <person name="Gostincar C."/>
            <person name="Sun X."/>
            <person name="Song Z."/>
            <person name="Gunde-Cimerman N."/>
        </authorList>
    </citation>
    <scope>NUCLEOTIDE SEQUENCE</scope>
    <source>
        <strain evidence="2">EXF-9911</strain>
    </source>
</reference>
<protein>
    <submittedName>
        <fullName evidence="2">Uncharacterized protein</fullName>
    </submittedName>
</protein>
<evidence type="ECO:0000313" key="3">
    <source>
        <dbReference type="Proteomes" id="UP000779574"/>
    </source>
</evidence>
<feature type="compositionally biased region" description="Pro residues" evidence="1">
    <location>
        <begin position="37"/>
        <end position="49"/>
    </location>
</feature>
<sequence length="222" mass="23749">MSGKEAAEVEALHQMRTADPAGYQALMQKFKQEPASPAGPPKTPGPGPTPTTGWQSALQSLETKNVKFETLLGKLLIANDQAQGHLHHAFTRQQQMGEAILGLNRSPAPALRPPTPSSLACAVSRAASFVVKTPSRIPPAPSSKRRKTAAGLELGDDDLDDDDLLLLTENELDGDGNDKEETEKDKAVKPVDAPAQKERGKNKCLLEKTKVFSIVPSGLKSD</sequence>
<feature type="region of interest" description="Disordered" evidence="1">
    <location>
        <begin position="1"/>
        <end position="55"/>
    </location>
</feature>
<feature type="region of interest" description="Disordered" evidence="1">
    <location>
        <begin position="134"/>
        <end position="156"/>
    </location>
</feature>
<accession>A0A9P8E697</accession>
<dbReference type="OrthoDB" id="10571633at2759"/>
<feature type="compositionally biased region" description="Basic and acidic residues" evidence="1">
    <location>
        <begin position="1"/>
        <end position="13"/>
    </location>
</feature>
<evidence type="ECO:0000313" key="2">
    <source>
        <dbReference type="EMBL" id="KAG9681475.1"/>
    </source>
</evidence>
<comment type="caution">
    <text evidence="2">The sequence shown here is derived from an EMBL/GenBank/DDBJ whole genome shotgun (WGS) entry which is preliminary data.</text>
</comment>
<gene>
    <name evidence="2" type="ORF">KCU76_g14477</name>
</gene>
<feature type="compositionally biased region" description="Basic and acidic residues" evidence="1">
    <location>
        <begin position="176"/>
        <end position="202"/>
    </location>
</feature>
<name>A0A9P8E697_AURME</name>
<proteinExistence type="predicted"/>
<dbReference type="Proteomes" id="UP000779574">
    <property type="component" value="Unassembled WGS sequence"/>
</dbReference>
<organism evidence="2 3">
    <name type="scientific">Aureobasidium melanogenum</name>
    <name type="common">Aureobasidium pullulans var. melanogenum</name>
    <dbReference type="NCBI Taxonomy" id="46634"/>
    <lineage>
        <taxon>Eukaryota</taxon>
        <taxon>Fungi</taxon>
        <taxon>Dikarya</taxon>
        <taxon>Ascomycota</taxon>
        <taxon>Pezizomycotina</taxon>
        <taxon>Dothideomycetes</taxon>
        <taxon>Dothideomycetidae</taxon>
        <taxon>Dothideales</taxon>
        <taxon>Saccotheciaceae</taxon>
        <taxon>Aureobasidium</taxon>
    </lineage>
</organism>
<feature type="region of interest" description="Disordered" evidence="1">
    <location>
        <begin position="169"/>
        <end position="202"/>
    </location>
</feature>
<evidence type="ECO:0000256" key="1">
    <source>
        <dbReference type="SAM" id="MobiDB-lite"/>
    </source>
</evidence>
<dbReference type="EMBL" id="JAHFXF010000876">
    <property type="protein sequence ID" value="KAG9681475.1"/>
    <property type="molecule type" value="Genomic_DNA"/>
</dbReference>
<dbReference type="AlphaFoldDB" id="A0A9P8E697"/>
<feature type="non-terminal residue" evidence="2">
    <location>
        <position position="1"/>
    </location>
</feature>